<feature type="domain" description="AB hydrolase-1" evidence="1">
    <location>
        <begin position="3"/>
        <end position="228"/>
    </location>
</feature>
<dbReference type="PANTHER" id="PTHR43689">
    <property type="entry name" value="HYDROLASE"/>
    <property type="match status" value="1"/>
</dbReference>
<dbReference type="PANTHER" id="PTHR43689:SF8">
    <property type="entry name" value="ALPHA_BETA-HYDROLASES SUPERFAMILY PROTEIN"/>
    <property type="match status" value="1"/>
</dbReference>
<accession>A0A2P8F7H2</accession>
<sequence length="235" mass="25048">MAHSGAWRGVSEYLNDVLTIHALDMPGHGRSAPYDGVSCTGTLVSEAVLERIQAPVDVIAHSFGAVVALQLAVSHPKIVRSLTLYEPVFFALARGIDLGGFDAHEAMVSRIARAVRSGDHTAAARDFMKQWNDGTPWAAIPKQVRDGFARRIPFVLGSQNYVSLDTPGTLPRLGEITVPCAIMDGVESPPEITSICDGLAERIEGAVRVRVPGAGHMGAISHPATVAQEVTRLIP</sequence>
<evidence type="ECO:0000259" key="1">
    <source>
        <dbReference type="Pfam" id="PF12697"/>
    </source>
</evidence>
<evidence type="ECO:0000313" key="3">
    <source>
        <dbReference type="Proteomes" id="UP000240418"/>
    </source>
</evidence>
<dbReference type="Proteomes" id="UP000240418">
    <property type="component" value="Unassembled WGS sequence"/>
</dbReference>
<dbReference type="EMBL" id="PYGJ01000015">
    <property type="protein sequence ID" value="PSL17671.1"/>
    <property type="molecule type" value="Genomic_DNA"/>
</dbReference>
<keyword evidence="3" id="KW-1185">Reference proteome</keyword>
<evidence type="ECO:0000313" key="2">
    <source>
        <dbReference type="EMBL" id="PSL17671.1"/>
    </source>
</evidence>
<dbReference type="AlphaFoldDB" id="A0A2P8F7H2"/>
<reference evidence="2 3" key="1">
    <citation type="submission" date="2018-03" db="EMBL/GenBank/DDBJ databases">
        <title>Genomic Encyclopedia of Archaeal and Bacterial Type Strains, Phase II (KMG-II): from individual species to whole genera.</title>
        <authorList>
            <person name="Goeker M."/>
        </authorList>
    </citation>
    <scope>NUCLEOTIDE SEQUENCE [LARGE SCALE GENOMIC DNA]</scope>
    <source>
        <strain evidence="2 3">DSM 100673</strain>
    </source>
</reference>
<dbReference type="InterPro" id="IPR029058">
    <property type="entry name" value="AB_hydrolase_fold"/>
</dbReference>
<dbReference type="Pfam" id="PF12697">
    <property type="entry name" value="Abhydrolase_6"/>
    <property type="match status" value="1"/>
</dbReference>
<protein>
    <submittedName>
        <fullName evidence="2">Pimeloyl-ACP methyl ester carboxylesterase</fullName>
    </submittedName>
</protein>
<gene>
    <name evidence="2" type="ORF">CLV88_11518</name>
</gene>
<comment type="caution">
    <text evidence="2">The sequence shown here is derived from an EMBL/GenBank/DDBJ whole genome shotgun (WGS) entry which is preliminary data.</text>
</comment>
<dbReference type="SUPFAM" id="SSF53474">
    <property type="entry name" value="alpha/beta-Hydrolases"/>
    <property type="match status" value="1"/>
</dbReference>
<dbReference type="Gene3D" id="3.40.50.1820">
    <property type="entry name" value="alpha/beta hydrolase"/>
    <property type="match status" value="1"/>
</dbReference>
<organism evidence="2 3">
    <name type="scientific">Shimia abyssi</name>
    <dbReference type="NCBI Taxonomy" id="1662395"/>
    <lineage>
        <taxon>Bacteria</taxon>
        <taxon>Pseudomonadati</taxon>
        <taxon>Pseudomonadota</taxon>
        <taxon>Alphaproteobacteria</taxon>
        <taxon>Rhodobacterales</taxon>
        <taxon>Roseobacteraceae</taxon>
    </lineage>
</organism>
<dbReference type="OrthoDB" id="9804723at2"/>
<proteinExistence type="predicted"/>
<dbReference type="InterPro" id="IPR000073">
    <property type="entry name" value="AB_hydrolase_1"/>
</dbReference>
<name>A0A2P8F7H2_9RHOB</name>